<evidence type="ECO:0000313" key="1">
    <source>
        <dbReference type="EMBL" id="CRY97909.1"/>
    </source>
</evidence>
<organism evidence="1">
    <name type="scientific">uncultured prokaryote</name>
    <dbReference type="NCBI Taxonomy" id="198431"/>
    <lineage>
        <taxon>unclassified sequences</taxon>
        <taxon>environmental samples</taxon>
    </lineage>
</organism>
<keyword evidence="1" id="KW-0614">Plasmid</keyword>
<dbReference type="EMBL" id="LN854289">
    <property type="protein sequence ID" value="CRY97909.1"/>
    <property type="molecule type" value="Genomic_DNA"/>
</dbReference>
<reference evidence="1" key="1">
    <citation type="submission" date="2015-06" db="EMBL/GenBank/DDBJ databases">
        <authorList>
            <person name="Joergensen T."/>
        </authorList>
    </citation>
    <scope>NUCLEOTIDE SEQUENCE</scope>
    <source>
        <plasmid evidence="1">pRGRH1790</plasmid>
    </source>
</reference>
<accession>A0A0H5Q953</accession>
<proteinExistence type="predicted"/>
<geneLocation type="plasmid" evidence="1">
    <name>pRGRH1790</name>
</geneLocation>
<reference evidence="1" key="2">
    <citation type="submission" date="2015-07" db="EMBL/GenBank/DDBJ databases">
        <title>Plasmids, circular viruses and viroids from rat gut.</title>
        <authorList>
            <person name="Jorgensen T.J."/>
            <person name="Hansen M.A."/>
            <person name="Xu Z."/>
            <person name="Tabak M.A."/>
            <person name="Sorensen S.J."/>
            <person name="Hansen L.H."/>
        </authorList>
    </citation>
    <scope>NUCLEOTIDE SEQUENCE</scope>
    <source>
        <plasmid evidence="1">pRGRH1790</plasmid>
    </source>
</reference>
<sequence>MTRRLAYILLLLTTALLSCTDTGERTAEVWHEATVESLADGEGSDAVLSGDDRQLTSMAMQGETVSVPTCVSTPAAFHGTPCSKQVRSHHSPLRMTASARSASQARRHHLPIVFAKAGTAFVSTRAANYYVFALMRMLC</sequence>
<protein>
    <submittedName>
        <fullName evidence="1">Uncharacterized protein</fullName>
    </submittedName>
</protein>
<dbReference type="PROSITE" id="PS51257">
    <property type="entry name" value="PROKAR_LIPOPROTEIN"/>
    <property type="match status" value="1"/>
</dbReference>
<name>A0A0H5Q953_9ZZZZ</name>
<dbReference type="AlphaFoldDB" id="A0A0H5Q953"/>